<dbReference type="PANTHER" id="PTHR10066">
    <property type="entry name" value="BETA-GLUCURONIDASE"/>
    <property type="match status" value="1"/>
</dbReference>
<dbReference type="RefSeq" id="WP_237231968.1">
    <property type="nucleotide sequence ID" value="NZ_JAKKDV010000005.1"/>
</dbReference>
<dbReference type="InterPro" id="IPR036156">
    <property type="entry name" value="Beta-gal/glucu_dom_sf"/>
</dbReference>
<evidence type="ECO:0000259" key="7">
    <source>
        <dbReference type="Pfam" id="PF02836"/>
    </source>
</evidence>
<dbReference type="Gene3D" id="2.60.40.10">
    <property type="entry name" value="Immunoglobulins"/>
    <property type="match status" value="1"/>
</dbReference>
<dbReference type="Gene3D" id="3.20.20.80">
    <property type="entry name" value="Glycosidases"/>
    <property type="match status" value="1"/>
</dbReference>
<dbReference type="Gene3D" id="2.60.120.260">
    <property type="entry name" value="Galactose-binding domain-like"/>
    <property type="match status" value="1"/>
</dbReference>
<proteinExistence type="inferred from homology"/>
<evidence type="ECO:0000259" key="6">
    <source>
        <dbReference type="Pfam" id="PF00703"/>
    </source>
</evidence>
<dbReference type="EMBL" id="JAKKDV010000005">
    <property type="protein sequence ID" value="MCF7561296.1"/>
    <property type="molecule type" value="Genomic_DNA"/>
</dbReference>
<dbReference type="EC" id="3.2.1.31" evidence="2"/>
<evidence type="ECO:0000259" key="8">
    <source>
        <dbReference type="Pfam" id="PF02837"/>
    </source>
</evidence>
<comment type="similarity">
    <text evidence="1">Belongs to the glycosyl hydrolase 2 family.</text>
</comment>
<evidence type="ECO:0000256" key="3">
    <source>
        <dbReference type="ARBA" id="ARBA00016205"/>
    </source>
</evidence>
<evidence type="ECO:0000256" key="2">
    <source>
        <dbReference type="ARBA" id="ARBA00012761"/>
    </source>
</evidence>
<dbReference type="Pfam" id="PF02837">
    <property type="entry name" value="Glyco_hydro_2_N"/>
    <property type="match status" value="1"/>
</dbReference>
<evidence type="ECO:0000256" key="5">
    <source>
        <dbReference type="ARBA" id="ARBA00023295"/>
    </source>
</evidence>
<evidence type="ECO:0000313" key="10">
    <source>
        <dbReference type="Proteomes" id="UP001200022"/>
    </source>
</evidence>
<reference evidence="9 10" key="1">
    <citation type="submission" date="2022-01" db="EMBL/GenBank/DDBJ databases">
        <title>Draft genome sequence of Sabulilitoribacter multivorans KCTC 32326.</title>
        <authorList>
            <person name="Oh J.-S."/>
        </authorList>
    </citation>
    <scope>NUCLEOTIDE SEQUENCE [LARGE SCALE GENOMIC DNA]</scope>
    <source>
        <strain evidence="9 10">M-M16</strain>
    </source>
</reference>
<feature type="domain" description="Glycoside hydrolase family 2 catalytic" evidence="7">
    <location>
        <begin position="308"/>
        <end position="606"/>
    </location>
</feature>
<dbReference type="PROSITE" id="PS00608">
    <property type="entry name" value="GLYCOSYL_HYDROL_F2_2"/>
    <property type="match status" value="1"/>
</dbReference>
<evidence type="ECO:0000313" key="9">
    <source>
        <dbReference type="EMBL" id="MCF7561296.1"/>
    </source>
</evidence>
<protein>
    <recommendedName>
        <fullName evidence="3">Beta-glucuronidase</fullName>
        <ecNumber evidence="2">3.2.1.31</ecNumber>
    </recommendedName>
</protein>
<dbReference type="SUPFAM" id="SSF49303">
    <property type="entry name" value="beta-Galactosidase/glucuronidase domain"/>
    <property type="match status" value="1"/>
</dbReference>
<feature type="domain" description="Glycosyl hydrolases family 2 sugar binding" evidence="8">
    <location>
        <begin position="60"/>
        <end position="209"/>
    </location>
</feature>
<dbReference type="InterPro" id="IPR013783">
    <property type="entry name" value="Ig-like_fold"/>
</dbReference>
<dbReference type="InterPro" id="IPR006103">
    <property type="entry name" value="Glyco_hydro_2_cat"/>
</dbReference>
<evidence type="ECO:0000256" key="4">
    <source>
        <dbReference type="ARBA" id="ARBA00022801"/>
    </source>
</evidence>
<keyword evidence="4" id="KW-0378">Hydrolase</keyword>
<dbReference type="Pfam" id="PF02836">
    <property type="entry name" value="Glyco_hydro_2_C"/>
    <property type="match status" value="1"/>
</dbReference>
<keyword evidence="5" id="KW-0326">Glycosidase</keyword>
<comment type="caution">
    <text evidence="9">The sequence shown here is derived from an EMBL/GenBank/DDBJ whole genome shotgun (WGS) entry which is preliminary data.</text>
</comment>
<dbReference type="Pfam" id="PF00703">
    <property type="entry name" value="Glyco_hydro_2"/>
    <property type="match status" value="1"/>
</dbReference>
<keyword evidence="10" id="KW-1185">Reference proteome</keyword>
<dbReference type="InterPro" id="IPR008979">
    <property type="entry name" value="Galactose-bd-like_sf"/>
</dbReference>
<dbReference type="InterPro" id="IPR006104">
    <property type="entry name" value="Glyco_hydro_2_N"/>
</dbReference>
<dbReference type="PRINTS" id="PR00132">
    <property type="entry name" value="GLHYDRLASE2"/>
</dbReference>
<feature type="domain" description="Glycoside hydrolase family 2 immunoglobulin-like beta-sandwich" evidence="6">
    <location>
        <begin position="214"/>
        <end position="305"/>
    </location>
</feature>
<dbReference type="InterPro" id="IPR006102">
    <property type="entry name" value="Ig-like_GH2"/>
</dbReference>
<dbReference type="InterPro" id="IPR023232">
    <property type="entry name" value="Glyco_hydro_2_AS"/>
</dbReference>
<sequence length="609" mass="71011">MKFSCFWVVCLFLVTGGLVAQENLLINIYNRETKSLNGSWKYIVDPYENGYYNYRYEPLENFENLWKLAFFTNAKPENKSDLVEYDFDKSDSILVPSDWNTQKEKLFYYEGTVWYKKSFDYLVKKKSNRVFVYFEASNYQTDVYLNGKKLGTHLGGFTPFNFEITSLLKEKHNFLIIKVDNKRKKEGVPTLNTDWWNYGGLTRDVKIVETSANFIQDYFIQLNQENNKKIKGTIKLNGQNLNSKKVQLSIPELGIKKEFVSNDIGEVSFEIESETIQYWSINNPKLYEVIIQSDEDKTIDQIGFRTIKTEGSKILLNEEEVFLKGISIHEESPIREGRGYSLKDAEQLLLWAKELGCNYVRLAHYPHNEHMVRLADKMGIMVWEENPVYWTISWENESTFLNAKNQLTELIQRDKNRASVIIWSMANETPATVARNSFLTRLAKHTRALDNTRLISAALEQSSVEGNSNIRTIDDPFAEVVDVLSFNQYIGWYEGLPEKCRSISWNIEHNKPVLISEFGAGAKKGYYGDKDTRWTEEFQENLYTETLNMIDGIEQLKGFSPWILVDFRSPRRVLPNIQDGWNRKGLISEDGQKKKAFFVLQNYYNNKAN</sequence>
<evidence type="ECO:0000256" key="1">
    <source>
        <dbReference type="ARBA" id="ARBA00007401"/>
    </source>
</evidence>
<dbReference type="InterPro" id="IPR017853">
    <property type="entry name" value="GH"/>
</dbReference>
<gene>
    <name evidence="9" type="ORF">L3X39_11675</name>
</gene>
<name>A0ABS9IL33_9FLAO</name>
<dbReference type="InterPro" id="IPR006101">
    <property type="entry name" value="Glyco_hydro_2"/>
</dbReference>
<dbReference type="SUPFAM" id="SSF49785">
    <property type="entry name" value="Galactose-binding domain-like"/>
    <property type="match status" value="1"/>
</dbReference>
<dbReference type="SUPFAM" id="SSF51445">
    <property type="entry name" value="(Trans)glycosidases"/>
    <property type="match status" value="1"/>
</dbReference>
<organism evidence="9 10">
    <name type="scientific">Flaviramulus multivorans</name>
    <dbReference type="NCBI Taxonomy" id="1304750"/>
    <lineage>
        <taxon>Bacteria</taxon>
        <taxon>Pseudomonadati</taxon>
        <taxon>Bacteroidota</taxon>
        <taxon>Flavobacteriia</taxon>
        <taxon>Flavobacteriales</taxon>
        <taxon>Flavobacteriaceae</taxon>
        <taxon>Flaviramulus</taxon>
    </lineage>
</organism>
<dbReference type="Proteomes" id="UP001200022">
    <property type="component" value="Unassembled WGS sequence"/>
</dbReference>
<accession>A0ABS9IL33</accession>
<dbReference type="PANTHER" id="PTHR10066:SF67">
    <property type="entry name" value="BETA-GLUCURONIDASE"/>
    <property type="match status" value="1"/>
</dbReference>